<organism evidence="9 10">
    <name type="scientific">Stieleria varia</name>
    <dbReference type="NCBI Taxonomy" id="2528005"/>
    <lineage>
        <taxon>Bacteria</taxon>
        <taxon>Pseudomonadati</taxon>
        <taxon>Planctomycetota</taxon>
        <taxon>Planctomycetia</taxon>
        <taxon>Pirellulales</taxon>
        <taxon>Pirellulaceae</taxon>
        <taxon>Stieleria</taxon>
    </lineage>
</organism>
<keyword evidence="10" id="KW-1185">Reference proteome</keyword>
<keyword evidence="3 8" id="KW-0812">Transmembrane</keyword>
<dbReference type="AlphaFoldDB" id="A0A5C5ZX07"/>
<dbReference type="Pfam" id="PF07787">
    <property type="entry name" value="TMEM43"/>
    <property type="match status" value="1"/>
</dbReference>
<protein>
    <submittedName>
        <fullName evidence="9">Uncharacterized protein</fullName>
    </submittedName>
</protein>
<feature type="transmembrane region" description="Helical" evidence="8">
    <location>
        <begin position="20"/>
        <end position="37"/>
    </location>
</feature>
<evidence type="ECO:0000256" key="6">
    <source>
        <dbReference type="ARBA" id="ARBA00023136"/>
    </source>
</evidence>
<dbReference type="GO" id="GO:0012505">
    <property type="term" value="C:endomembrane system"/>
    <property type="evidence" value="ECO:0007669"/>
    <property type="project" value="UniProtKB-SubCell"/>
</dbReference>
<dbReference type="InterPro" id="IPR012430">
    <property type="entry name" value="TMEM43_fam"/>
</dbReference>
<comment type="caution">
    <text evidence="9">The sequence shown here is derived from an EMBL/GenBank/DDBJ whole genome shotgun (WGS) entry which is preliminary data.</text>
</comment>
<sequence>MGVHVSEESWFSRIGGAFKGILVGGILCVIGVPVLFWNEGRAVRTAKGLKEGAKVVQNIEPDTIDSAMEGKFVHVSGMTQTDDMLRDDQFGIEYNGIRLVRHVETYQWKEREERERKKKLGGGTKTITTYTYSKVWEPGLIDSSKFDEASTHQNPTSVPFSARSEQAKQVHLGAFRLPESLISQINKPEPVQFTIDQLPTETRSMVSLGQRDGATMAYWSKKRSSDASVTPTSEPGNNTAAESSDQPEPIQKIDLEQVGTEQPVESETEVLSEETPAPQTLAATDISSDPQIGDTRVWFTATPASEISLLSSQRGESFQPYVTQTGTELHRLEMGSVNAEEMIQHAEHENMILTWILRGVGTVVLFVGFSLLMRPLVVLADVVPMFGSLVGFGTGLIAGLAAFAVSLTTIGIAWVFYRPLLGATLLAIAAACIFLIIRRGRNASRDREPVERMTEMDLV</sequence>
<dbReference type="OrthoDB" id="273988at2"/>
<proteinExistence type="predicted"/>
<name>A0A5C5ZX07_9BACT</name>
<dbReference type="PANTHER" id="PTHR13416">
    <property type="match status" value="1"/>
</dbReference>
<evidence type="ECO:0000256" key="2">
    <source>
        <dbReference type="ARBA" id="ARBA00004586"/>
    </source>
</evidence>
<dbReference type="Proteomes" id="UP000320176">
    <property type="component" value="Unassembled WGS sequence"/>
</dbReference>
<evidence type="ECO:0000313" key="10">
    <source>
        <dbReference type="Proteomes" id="UP000320176"/>
    </source>
</evidence>
<feature type="region of interest" description="Disordered" evidence="7">
    <location>
        <begin position="146"/>
        <end position="165"/>
    </location>
</feature>
<feature type="transmembrane region" description="Helical" evidence="8">
    <location>
        <begin position="385"/>
        <end position="414"/>
    </location>
</feature>
<keyword evidence="5 8" id="KW-1133">Transmembrane helix</keyword>
<evidence type="ECO:0000256" key="5">
    <source>
        <dbReference type="ARBA" id="ARBA00022989"/>
    </source>
</evidence>
<evidence type="ECO:0000313" key="9">
    <source>
        <dbReference type="EMBL" id="TWT91769.1"/>
    </source>
</evidence>
<comment type="subcellular location">
    <subcellularLocation>
        <location evidence="1">Endomembrane system</location>
        <topology evidence="1">Multi-pass membrane protein</topology>
    </subcellularLocation>
    <subcellularLocation>
        <location evidence="2">Endoplasmic reticulum membrane</location>
    </subcellularLocation>
</comment>
<evidence type="ECO:0000256" key="7">
    <source>
        <dbReference type="SAM" id="MobiDB-lite"/>
    </source>
</evidence>
<feature type="region of interest" description="Disordered" evidence="7">
    <location>
        <begin position="219"/>
        <end position="289"/>
    </location>
</feature>
<keyword evidence="6 8" id="KW-0472">Membrane</keyword>
<evidence type="ECO:0000256" key="4">
    <source>
        <dbReference type="ARBA" id="ARBA00022824"/>
    </source>
</evidence>
<dbReference type="GO" id="GO:0071763">
    <property type="term" value="P:nuclear membrane organization"/>
    <property type="evidence" value="ECO:0007669"/>
    <property type="project" value="TreeGrafter"/>
</dbReference>
<dbReference type="RefSeq" id="WP_146523421.1">
    <property type="nucleotide sequence ID" value="NZ_CP151726.1"/>
</dbReference>
<feature type="transmembrane region" description="Helical" evidence="8">
    <location>
        <begin position="352"/>
        <end position="373"/>
    </location>
</feature>
<dbReference type="PANTHER" id="PTHR13416:SF2">
    <property type="entry name" value="TRANSMEMBRANE PROTEIN 43"/>
    <property type="match status" value="1"/>
</dbReference>
<evidence type="ECO:0000256" key="1">
    <source>
        <dbReference type="ARBA" id="ARBA00004127"/>
    </source>
</evidence>
<dbReference type="EMBL" id="SJPN01000014">
    <property type="protein sequence ID" value="TWT91769.1"/>
    <property type="molecule type" value="Genomic_DNA"/>
</dbReference>
<accession>A0A5C5ZX07</accession>
<feature type="transmembrane region" description="Helical" evidence="8">
    <location>
        <begin position="420"/>
        <end position="437"/>
    </location>
</feature>
<evidence type="ECO:0000256" key="8">
    <source>
        <dbReference type="SAM" id="Phobius"/>
    </source>
</evidence>
<keyword evidence="4" id="KW-0256">Endoplasmic reticulum</keyword>
<feature type="compositionally biased region" description="Polar residues" evidence="7">
    <location>
        <begin position="226"/>
        <end position="246"/>
    </location>
</feature>
<gene>
    <name evidence="9" type="ORF">Pla52n_65190</name>
</gene>
<evidence type="ECO:0000256" key="3">
    <source>
        <dbReference type="ARBA" id="ARBA00022692"/>
    </source>
</evidence>
<feature type="compositionally biased region" description="Polar residues" evidence="7">
    <location>
        <begin position="277"/>
        <end position="289"/>
    </location>
</feature>
<reference evidence="9 10" key="1">
    <citation type="submission" date="2019-02" db="EMBL/GenBank/DDBJ databases">
        <title>Deep-cultivation of Planctomycetes and their phenomic and genomic characterization uncovers novel biology.</title>
        <authorList>
            <person name="Wiegand S."/>
            <person name="Jogler M."/>
            <person name="Boedeker C."/>
            <person name="Pinto D."/>
            <person name="Vollmers J."/>
            <person name="Rivas-Marin E."/>
            <person name="Kohn T."/>
            <person name="Peeters S.H."/>
            <person name="Heuer A."/>
            <person name="Rast P."/>
            <person name="Oberbeckmann S."/>
            <person name="Bunk B."/>
            <person name="Jeske O."/>
            <person name="Meyerdierks A."/>
            <person name="Storesund J.E."/>
            <person name="Kallscheuer N."/>
            <person name="Luecker S."/>
            <person name="Lage O.M."/>
            <person name="Pohl T."/>
            <person name="Merkel B.J."/>
            <person name="Hornburger P."/>
            <person name="Mueller R.-W."/>
            <person name="Bruemmer F."/>
            <person name="Labrenz M."/>
            <person name="Spormann A.M."/>
            <person name="Op Den Camp H."/>
            <person name="Overmann J."/>
            <person name="Amann R."/>
            <person name="Jetten M.S.M."/>
            <person name="Mascher T."/>
            <person name="Medema M.H."/>
            <person name="Devos D.P."/>
            <person name="Kaster A.-K."/>
            <person name="Ovreas L."/>
            <person name="Rohde M."/>
            <person name="Galperin M.Y."/>
            <person name="Jogler C."/>
        </authorList>
    </citation>
    <scope>NUCLEOTIDE SEQUENCE [LARGE SCALE GENOMIC DNA]</scope>
    <source>
        <strain evidence="9 10">Pla52n</strain>
    </source>
</reference>
<dbReference type="GO" id="GO:0006629">
    <property type="term" value="P:lipid metabolic process"/>
    <property type="evidence" value="ECO:0007669"/>
    <property type="project" value="TreeGrafter"/>
</dbReference>